<evidence type="ECO:0000313" key="2">
    <source>
        <dbReference type="Proteomes" id="UP000324222"/>
    </source>
</evidence>
<name>A0A5B7CRP0_PORTR</name>
<keyword evidence="2" id="KW-1185">Reference proteome</keyword>
<accession>A0A5B7CRP0</accession>
<gene>
    <name evidence="1" type="ORF">E2C01_003590</name>
</gene>
<comment type="caution">
    <text evidence="1">The sequence shown here is derived from an EMBL/GenBank/DDBJ whole genome shotgun (WGS) entry which is preliminary data.</text>
</comment>
<dbReference type="Proteomes" id="UP000324222">
    <property type="component" value="Unassembled WGS sequence"/>
</dbReference>
<proteinExistence type="predicted"/>
<organism evidence="1 2">
    <name type="scientific">Portunus trituberculatus</name>
    <name type="common">Swimming crab</name>
    <name type="synonym">Neptunus trituberculatus</name>
    <dbReference type="NCBI Taxonomy" id="210409"/>
    <lineage>
        <taxon>Eukaryota</taxon>
        <taxon>Metazoa</taxon>
        <taxon>Ecdysozoa</taxon>
        <taxon>Arthropoda</taxon>
        <taxon>Crustacea</taxon>
        <taxon>Multicrustacea</taxon>
        <taxon>Malacostraca</taxon>
        <taxon>Eumalacostraca</taxon>
        <taxon>Eucarida</taxon>
        <taxon>Decapoda</taxon>
        <taxon>Pleocyemata</taxon>
        <taxon>Brachyura</taxon>
        <taxon>Eubrachyura</taxon>
        <taxon>Portunoidea</taxon>
        <taxon>Portunidae</taxon>
        <taxon>Portuninae</taxon>
        <taxon>Portunus</taxon>
    </lineage>
</organism>
<dbReference type="AlphaFoldDB" id="A0A5B7CRP0"/>
<dbReference type="EMBL" id="VSRR010000137">
    <property type="protein sequence ID" value="MPC10946.1"/>
    <property type="molecule type" value="Genomic_DNA"/>
</dbReference>
<protein>
    <submittedName>
        <fullName evidence="1">Uncharacterized protein</fullName>
    </submittedName>
</protein>
<evidence type="ECO:0000313" key="1">
    <source>
        <dbReference type="EMBL" id="MPC10946.1"/>
    </source>
</evidence>
<reference evidence="1 2" key="1">
    <citation type="submission" date="2019-05" db="EMBL/GenBank/DDBJ databases">
        <title>Another draft genome of Portunus trituberculatus and its Hox gene families provides insights of decapod evolution.</title>
        <authorList>
            <person name="Jeong J.-H."/>
            <person name="Song I."/>
            <person name="Kim S."/>
            <person name="Choi T."/>
            <person name="Kim D."/>
            <person name="Ryu S."/>
            <person name="Kim W."/>
        </authorList>
    </citation>
    <scope>NUCLEOTIDE SEQUENCE [LARGE SCALE GENOMIC DNA]</scope>
    <source>
        <tissue evidence="1">Muscle</tissue>
    </source>
</reference>
<sequence>MKECLASWRIDLVLFRNIKNSVMRSAHRDGSLTWKQ</sequence>